<reference evidence="1" key="1">
    <citation type="submission" date="2018-05" db="EMBL/GenBank/DDBJ databases">
        <authorList>
            <person name="Lanie J.A."/>
            <person name="Ng W.-L."/>
            <person name="Kazmierczak K.M."/>
            <person name="Andrzejewski T.M."/>
            <person name="Davidsen T.M."/>
            <person name="Wayne K.J."/>
            <person name="Tettelin H."/>
            <person name="Glass J.I."/>
            <person name="Rusch D."/>
            <person name="Podicherti R."/>
            <person name="Tsui H.-C.T."/>
            <person name="Winkler M.E."/>
        </authorList>
    </citation>
    <scope>NUCLEOTIDE SEQUENCE</scope>
</reference>
<organism evidence="1">
    <name type="scientific">marine metagenome</name>
    <dbReference type="NCBI Taxonomy" id="408172"/>
    <lineage>
        <taxon>unclassified sequences</taxon>
        <taxon>metagenomes</taxon>
        <taxon>ecological metagenomes</taxon>
    </lineage>
</organism>
<dbReference type="EMBL" id="UINC01059965">
    <property type="protein sequence ID" value="SVB83961.1"/>
    <property type="molecule type" value="Genomic_DNA"/>
</dbReference>
<feature type="non-terminal residue" evidence="1">
    <location>
        <position position="26"/>
    </location>
</feature>
<protein>
    <submittedName>
        <fullName evidence="1">Uncharacterized protein</fullName>
    </submittedName>
</protein>
<name>A0A382HBW8_9ZZZZ</name>
<evidence type="ECO:0000313" key="1">
    <source>
        <dbReference type="EMBL" id="SVB83961.1"/>
    </source>
</evidence>
<proteinExistence type="predicted"/>
<accession>A0A382HBW8</accession>
<sequence>MRALGTDVGLEENFLGLNIANEHQLV</sequence>
<gene>
    <name evidence="1" type="ORF">METZ01_LOCUS236815</name>
</gene>
<dbReference type="AlphaFoldDB" id="A0A382HBW8"/>